<dbReference type="InterPro" id="IPR013078">
    <property type="entry name" value="His_Pase_superF_clade-1"/>
</dbReference>
<reference evidence="1 2" key="1">
    <citation type="submission" date="2018-11" db="EMBL/GenBank/DDBJ databases">
        <title>Genomic Encyclopedia of Type Strains, Phase IV (KMG-IV): sequencing the most valuable type-strain genomes for metagenomic binning, comparative biology and taxonomic classification.</title>
        <authorList>
            <person name="Goeker M."/>
        </authorList>
    </citation>
    <scope>NUCLEOTIDE SEQUENCE [LARGE SCALE GENOMIC DNA]</scope>
    <source>
        <strain evidence="1 2">DSM 26537</strain>
    </source>
</reference>
<comment type="caution">
    <text evidence="1">The sequence shown here is derived from an EMBL/GenBank/DDBJ whole genome shotgun (WGS) entry which is preliminary data.</text>
</comment>
<evidence type="ECO:0000313" key="1">
    <source>
        <dbReference type="EMBL" id="ROR31635.1"/>
    </source>
</evidence>
<dbReference type="AlphaFoldDB" id="A0A3N1XYE9"/>
<dbReference type="InterPro" id="IPR029033">
    <property type="entry name" value="His_PPase_superfam"/>
</dbReference>
<dbReference type="InterPro" id="IPR050275">
    <property type="entry name" value="PGM_Phosphatase"/>
</dbReference>
<name>A0A3N1XYE9_9FIRM</name>
<dbReference type="Gene3D" id="3.40.50.1240">
    <property type="entry name" value="Phosphoglycerate mutase-like"/>
    <property type="match status" value="1"/>
</dbReference>
<dbReference type="PANTHER" id="PTHR48100:SF1">
    <property type="entry name" value="HISTIDINE PHOSPHATASE FAMILY PROTEIN-RELATED"/>
    <property type="match status" value="1"/>
</dbReference>
<accession>A0A3N1XYE9</accession>
<dbReference type="SUPFAM" id="SSF53254">
    <property type="entry name" value="Phosphoglycerate mutase-like"/>
    <property type="match status" value="1"/>
</dbReference>
<dbReference type="RefSeq" id="WP_123607727.1">
    <property type="nucleotide sequence ID" value="NZ_RJVG01000001.1"/>
</dbReference>
<dbReference type="CDD" id="cd07067">
    <property type="entry name" value="HP_PGM_like"/>
    <property type="match status" value="1"/>
</dbReference>
<dbReference type="Pfam" id="PF00300">
    <property type="entry name" value="His_Phos_1"/>
    <property type="match status" value="1"/>
</dbReference>
<evidence type="ECO:0000313" key="2">
    <source>
        <dbReference type="Proteomes" id="UP000273083"/>
    </source>
</evidence>
<dbReference type="GO" id="GO:0016791">
    <property type="term" value="F:phosphatase activity"/>
    <property type="evidence" value="ECO:0007669"/>
    <property type="project" value="TreeGrafter"/>
</dbReference>
<dbReference type="Proteomes" id="UP000273083">
    <property type="component" value="Unassembled WGS sequence"/>
</dbReference>
<dbReference type="OrthoDB" id="9783269at2"/>
<dbReference type="EMBL" id="RJVG01000001">
    <property type="protein sequence ID" value="ROR31635.1"/>
    <property type="molecule type" value="Genomic_DNA"/>
</dbReference>
<organism evidence="1 2">
    <name type="scientific">Mobilisporobacter senegalensis</name>
    <dbReference type="NCBI Taxonomy" id="1329262"/>
    <lineage>
        <taxon>Bacteria</taxon>
        <taxon>Bacillati</taxon>
        <taxon>Bacillota</taxon>
        <taxon>Clostridia</taxon>
        <taxon>Lachnospirales</taxon>
        <taxon>Lachnospiraceae</taxon>
        <taxon>Mobilisporobacter</taxon>
    </lineage>
</organism>
<sequence>MIKLVMIRHFPTEGNFHKRYIGITDESLSKEGISTLPEYRYPEVDALYSSPLTRCLETARIIYPHLVPMIYQDLHECDFGTFENKNYIELSKNPDYQNWIDSQGLLPFPGGESPMEFKMRCISAFEDIIKNSLENKYKSIALIVHGGTIMSILDKYSYPHQDYYHWQVDNGSGFCMEYEKGRLLHICGIQSSL</sequence>
<dbReference type="GO" id="GO:0005737">
    <property type="term" value="C:cytoplasm"/>
    <property type="evidence" value="ECO:0007669"/>
    <property type="project" value="TreeGrafter"/>
</dbReference>
<keyword evidence="2" id="KW-1185">Reference proteome</keyword>
<proteinExistence type="predicted"/>
<gene>
    <name evidence="1" type="ORF">EDD66_101253</name>
</gene>
<dbReference type="PANTHER" id="PTHR48100">
    <property type="entry name" value="BROAD-SPECIFICITY PHOSPHATASE YOR283W-RELATED"/>
    <property type="match status" value="1"/>
</dbReference>
<dbReference type="SMART" id="SM00855">
    <property type="entry name" value="PGAM"/>
    <property type="match status" value="1"/>
</dbReference>
<protein>
    <submittedName>
        <fullName evidence="1">Alpha-ribazole phosphatase</fullName>
    </submittedName>
</protein>